<dbReference type="EMBL" id="RSCL01000003">
    <property type="protein sequence ID" value="RUT08609.1"/>
    <property type="molecule type" value="Genomic_DNA"/>
</dbReference>
<keyword evidence="1" id="KW-1133">Transmembrane helix</keyword>
<keyword evidence="3" id="KW-1185">Reference proteome</keyword>
<dbReference type="PANTHER" id="PTHR36367:SF2">
    <property type="entry name" value="TRANSMEMBRANE PROTEIN"/>
    <property type="match status" value="1"/>
</dbReference>
<name>A0A433VRA2_9CYAN</name>
<organism evidence="2 3">
    <name type="scientific">Dulcicalothrix desertica PCC 7102</name>
    <dbReference type="NCBI Taxonomy" id="232991"/>
    <lineage>
        <taxon>Bacteria</taxon>
        <taxon>Bacillati</taxon>
        <taxon>Cyanobacteriota</taxon>
        <taxon>Cyanophyceae</taxon>
        <taxon>Nostocales</taxon>
        <taxon>Calotrichaceae</taxon>
        <taxon>Dulcicalothrix</taxon>
    </lineage>
</organism>
<evidence type="ECO:0000313" key="3">
    <source>
        <dbReference type="Proteomes" id="UP000271624"/>
    </source>
</evidence>
<protein>
    <submittedName>
        <fullName evidence="2">Uncharacterized protein</fullName>
    </submittedName>
</protein>
<reference evidence="2" key="1">
    <citation type="submission" date="2018-12" db="EMBL/GenBank/DDBJ databases">
        <authorList>
            <person name="Will S."/>
            <person name="Neumann-Schaal M."/>
            <person name="Henke P."/>
        </authorList>
    </citation>
    <scope>NUCLEOTIDE SEQUENCE</scope>
    <source>
        <strain evidence="2">PCC 7102</strain>
    </source>
</reference>
<dbReference type="PANTHER" id="PTHR36367">
    <property type="entry name" value="TRANSMEMBRANE PROTEIN"/>
    <property type="match status" value="1"/>
</dbReference>
<accession>A0A433VRA2</accession>
<reference evidence="2" key="2">
    <citation type="journal article" date="2019" name="Genome Biol. Evol.">
        <title>Day and night: Metabolic profiles and evolutionary relationships of six axenic non-marine cyanobacteria.</title>
        <authorList>
            <person name="Will S.E."/>
            <person name="Henke P."/>
            <person name="Boedeker C."/>
            <person name="Huang S."/>
            <person name="Brinkmann H."/>
            <person name="Rohde M."/>
            <person name="Jarek M."/>
            <person name="Friedl T."/>
            <person name="Seufert S."/>
            <person name="Schumacher M."/>
            <person name="Overmann J."/>
            <person name="Neumann-Schaal M."/>
            <person name="Petersen J."/>
        </authorList>
    </citation>
    <scope>NUCLEOTIDE SEQUENCE [LARGE SCALE GENOMIC DNA]</scope>
    <source>
        <strain evidence="2">PCC 7102</strain>
    </source>
</reference>
<dbReference type="AlphaFoldDB" id="A0A433VRA2"/>
<comment type="caution">
    <text evidence="2">The sequence shown here is derived from an EMBL/GenBank/DDBJ whole genome shotgun (WGS) entry which is preliminary data.</text>
</comment>
<evidence type="ECO:0000313" key="2">
    <source>
        <dbReference type="EMBL" id="RUT08609.1"/>
    </source>
</evidence>
<evidence type="ECO:0000256" key="1">
    <source>
        <dbReference type="SAM" id="Phobius"/>
    </source>
</evidence>
<feature type="transmembrane region" description="Helical" evidence="1">
    <location>
        <begin position="40"/>
        <end position="65"/>
    </location>
</feature>
<keyword evidence="1" id="KW-0472">Membrane</keyword>
<proteinExistence type="predicted"/>
<feature type="transmembrane region" description="Helical" evidence="1">
    <location>
        <begin position="85"/>
        <end position="103"/>
    </location>
</feature>
<dbReference type="Proteomes" id="UP000271624">
    <property type="component" value="Unassembled WGS sequence"/>
</dbReference>
<gene>
    <name evidence="2" type="ORF">DSM106972_017770</name>
</gene>
<sequence>MLVGWQTVVRSHSYSFIIASYAFSRNINMLQPNQGQRTNLVSILLWVLALIYIYVLLLSPSGQLLPGEPVWAIKLETIQEIFNESINFFFILPILNLLGFHYIQASYHYFWIIN</sequence>
<keyword evidence="1" id="KW-0812">Transmembrane</keyword>